<evidence type="ECO:0000259" key="8">
    <source>
        <dbReference type="Pfam" id="PF16503"/>
    </source>
</evidence>
<comment type="function">
    <text evidence="6">Plays a central role in 2-thiolation of mcm(5)S(2)U at tRNA wobble positions of tRNA(Lys), tRNA(Glu) and tRNA(Gln). Directly binds tRNAs and probably acts by catalyzing adenylation of tRNAs, an intermediate required for 2-thiolation. It is unclear whether it acts as a sulfurtransferase that transfers sulfur from thiocarboxylated URM1 onto the uridine of tRNAs at wobble position.</text>
</comment>
<keyword evidence="5 6" id="KW-0694">RNA-binding</keyword>
<dbReference type="CDD" id="cd01713">
    <property type="entry name" value="CTU1-like"/>
    <property type="match status" value="1"/>
</dbReference>
<comment type="similarity">
    <text evidence="6">Belongs to the TtcA family. CTU1/NCS6/ATPBD3 subfamily.</text>
</comment>
<dbReference type="GO" id="GO:0016779">
    <property type="term" value="F:nucleotidyltransferase activity"/>
    <property type="evidence" value="ECO:0007669"/>
    <property type="project" value="UniProtKB-UniRule"/>
</dbReference>
<sequence length="584" mass="65433">MSSVMYKLDPIINPLMKPEIPVPFSMYPLPRVYDLTEVSSVSDSRDKASVDLEKVITQQTQLFDNLKKLQERLDKLRNPGATSDAFVDATASKRSALHNEVKESNDISVVLRCNPSRPPLAVLDLLELLSQNIDVDFSTFSHSSVKGEVPKINPKICRLVGKSRSPLKFTLIWSDIQSDCDLILRALDPSRIVGESNVCRFLYRMLPNHDYCDPGMASHVDECIDRLDAGFVWSDRVSKEAKASATKLLKDPKTSRLMLPCKSCGSRAILKRPKTGDALCKECFFWAFEMEIHNTIVSAKLFKRGQKVVIGASGGKDSTVLAHVLKTLNDKFDYGLELFLLSIDEGISGYRDDSLETVKRNQEQYHLPLKILSYEELYGWTMDRIVAAVGLKNNCTFCGVFRRQALDRGAALLKADQIATGHNADDIAETILMNFLRGDIARLQRCVSITTGSEGLLPRCKPFKYTYEKEIVMYAYFKKLDYFSTECKYSPNAYRGYVRSFIKDLERVRPSAIIDIIHSGEQLSVQKTVKLPVQGTCQQCGYISSQDVCKACILLEGLNKGLPKLSIGKSSKLKFAAPVVKPSL</sequence>
<feature type="domain" description="AIMP2 thioredoxin-like" evidence="9">
    <location>
        <begin position="109"/>
        <end position="185"/>
    </location>
</feature>
<dbReference type="Gene3D" id="3.40.50.620">
    <property type="entry name" value="HUPs"/>
    <property type="match status" value="1"/>
</dbReference>
<dbReference type="InterPro" id="IPR011063">
    <property type="entry name" value="TilS/TtcA_N"/>
</dbReference>
<accession>A0A7R9BQ27</accession>
<keyword evidence="2 6" id="KW-0820">tRNA-binding</keyword>
<keyword evidence="3 6" id="KW-0808">Transferase</keyword>
<organism evidence="10">
    <name type="scientific">Notodromas monacha</name>
    <dbReference type="NCBI Taxonomy" id="399045"/>
    <lineage>
        <taxon>Eukaryota</taxon>
        <taxon>Metazoa</taxon>
        <taxon>Ecdysozoa</taxon>
        <taxon>Arthropoda</taxon>
        <taxon>Crustacea</taxon>
        <taxon>Oligostraca</taxon>
        <taxon>Ostracoda</taxon>
        <taxon>Podocopa</taxon>
        <taxon>Podocopida</taxon>
        <taxon>Cypridocopina</taxon>
        <taxon>Cypridoidea</taxon>
        <taxon>Cyprididae</taxon>
        <taxon>Notodromas</taxon>
    </lineage>
</organism>
<dbReference type="EMBL" id="OA883677">
    <property type="protein sequence ID" value="CAD7279439.1"/>
    <property type="molecule type" value="Genomic_DNA"/>
</dbReference>
<dbReference type="FunFam" id="3.40.50.620:FF:000054">
    <property type="entry name" value="Cytoplasmic tRNA 2-thiolation protein 1"/>
    <property type="match status" value="1"/>
</dbReference>
<dbReference type="InterPro" id="IPR014729">
    <property type="entry name" value="Rossmann-like_a/b/a_fold"/>
</dbReference>
<comment type="subcellular location">
    <subcellularLocation>
        <location evidence="6">Cytoplasm</location>
    </subcellularLocation>
</comment>
<evidence type="ECO:0000256" key="1">
    <source>
        <dbReference type="ARBA" id="ARBA00022490"/>
    </source>
</evidence>
<evidence type="ECO:0000256" key="5">
    <source>
        <dbReference type="ARBA" id="ARBA00022884"/>
    </source>
</evidence>
<proteinExistence type="inferred from homology"/>
<dbReference type="GO" id="GO:0002143">
    <property type="term" value="P:tRNA wobble position uridine thiolation"/>
    <property type="evidence" value="ECO:0007669"/>
    <property type="project" value="TreeGrafter"/>
</dbReference>
<dbReference type="NCBIfam" id="TIGR00269">
    <property type="entry name" value="TIGR00269 family protein"/>
    <property type="match status" value="1"/>
</dbReference>
<dbReference type="InterPro" id="IPR032442">
    <property type="entry name" value="CTU1_C"/>
</dbReference>
<dbReference type="EC" id="2.7.7.-" evidence="6"/>
<evidence type="ECO:0000256" key="6">
    <source>
        <dbReference type="HAMAP-Rule" id="MF_03053"/>
    </source>
</evidence>
<dbReference type="PANTHER" id="PTHR11807">
    <property type="entry name" value="ATPASES OF THE PP SUPERFAMILY-RELATED"/>
    <property type="match status" value="1"/>
</dbReference>
<dbReference type="Pfam" id="PF01171">
    <property type="entry name" value="ATP_bind_3"/>
    <property type="match status" value="1"/>
</dbReference>
<feature type="domain" description="Cytoplasmic tRNA 2-thiolation protein 1 C-terminal" evidence="8">
    <location>
        <begin position="535"/>
        <end position="565"/>
    </location>
</feature>
<dbReference type="GO" id="GO:0000049">
    <property type="term" value="F:tRNA binding"/>
    <property type="evidence" value="ECO:0007669"/>
    <property type="project" value="UniProtKB-UniRule"/>
</dbReference>
<dbReference type="UniPathway" id="UPA00988"/>
<dbReference type="Pfam" id="PF18569">
    <property type="entry name" value="Thioredoxin_16"/>
    <property type="match status" value="1"/>
</dbReference>
<dbReference type="Proteomes" id="UP000678499">
    <property type="component" value="Unassembled WGS sequence"/>
</dbReference>
<dbReference type="InterPro" id="IPR020554">
    <property type="entry name" value="UPF0021_CS"/>
</dbReference>
<dbReference type="GO" id="GO:0005739">
    <property type="term" value="C:mitochondrion"/>
    <property type="evidence" value="ECO:0007669"/>
    <property type="project" value="TreeGrafter"/>
</dbReference>
<dbReference type="PANTHER" id="PTHR11807:SF12">
    <property type="entry name" value="CYTOPLASMIC TRNA 2-THIOLATION PROTEIN 1"/>
    <property type="match status" value="1"/>
</dbReference>
<dbReference type="InterPro" id="IPR041503">
    <property type="entry name" value="AIMP2_thioredoxin"/>
</dbReference>
<dbReference type="EMBL" id="CAJPEX010001640">
    <property type="protein sequence ID" value="CAG0919591.1"/>
    <property type="molecule type" value="Genomic_DNA"/>
</dbReference>
<dbReference type="OrthoDB" id="198857at2759"/>
<evidence type="ECO:0000256" key="3">
    <source>
        <dbReference type="ARBA" id="ARBA00022679"/>
    </source>
</evidence>
<keyword evidence="1 6" id="KW-0963">Cytoplasm</keyword>
<feature type="domain" description="tRNA(Ile)-lysidine/2-thiocytidine synthase N-terminal" evidence="7">
    <location>
        <begin position="307"/>
        <end position="499"/>
    </location>
</feature>
<evidence type="ECO:0000259" key="7">
    <source>
        <dbReference type="Pfam" id="PF01171"/>
    </source>
</evidence>
<name>A0A7R9BQ27_9CRUS</name>
<keyword evidence="4 6" id="KW-0819">tRNA processing</keyword>
<dbReference type="Gene3D" id="1.20.1050.130">
    <property type="match status" value="1"/>
</dbReference>
<protein>
    <recommendedName>
        <fullName evidence="6">Cytoplasmic tRNA 2-thiolation protein 1</fullName>
        <ecNumber evidence="6">2.7.7.-</ecNumber>
    </recommendedName>
    <alternativeName>
        <fullName evidence="6">Cytoplasmic tRNA adenylyltransferase 1</fullName>
    </alternativeName>
</protein>
<gene>
    <name evidence="10" type="ORF">NMOB1V02_LOCUS7112</name>
</gene>
<reference evidence="10" key="1">
    <citation type="submission" date="2020-11" db="EMBL/GenBank/DDBJ databases">
        <authorList>
            <person name="Tran Van P."/>
        </authorList>
    </citation>
    <scope>NUCLEOTIDE SEQUENCE</scope>
</reference>
<dbReference type="SUPFAM" id="SSF52402">
    <property type="entry name" value="Adenine nucleotide alpha hydrolases-like"/>
    <property type="match status" value="1"/>
</dbReference>
<evidence type="ECO:0000259" key="9">
    <source>
        <dbReference type="Pfam" id="PF18569"/>
    </source>
</evidence>
<dbReference type="HAMAP" id="MF_03053">
    <property type="entry name" value="CTU1"/>
    <property type="match status" value="1"/>
</dbReference>
<dbReference type="AlphaFoldDB" id="A0A7R9BQ27"/>
<dbReference type="InterPro" id="IPR000541">
    <property type="entry name" value="Ncs6/Tuc1/Ctu1"/>
</dbReference>
<evidence type="ECO:0000256" key="2">
    <source>
        <dbReference type="ARBA" id="ARBA00022555"/>
    </source>
</evidence>
<evidence type="ECO:0000256" key="4">
    <source>
        <dbReference type="ARBA" id="ARBA00022694"/>
    </source>
</evidence>
<dbReference type="Pfam" id="PF16503">
    <property type="entry name" value="zn-ribbon_14"/>
    <property type="match status" value="1"/>
</dbReference>
<dbReference type="GO" id="GO:0002144">
    <property type="term" value="C:cytosolic tRNA wobble base thiouridylase complex"/>
    <property type="evidence" value="ECO:0007669"/>
    <property type="project" value="TreeGrafter"/>
</dbReference>
<dbReference type="GO" id="GO:0032447">
    <property type="term" value="P:protein urmylation"/>
    <property type="evidence" value="ECO:0007669"/>
    <property type="project" value="UniProtKB-UniRule"/>
</dbReference>
<dbReference type="InterPro" id="IPR056369">
    <property type="entry name" value="CTU1-like_ATP-bd"/>
</dbReference>
<keyword evidence="11" id="KW-1185">Reference proteome</keyword>
<comment type="pathway">
    <text evidence="6">tRNA modification; 5-methoxycarbonylmethyl-2-thiouridine-tRNA biosynthesis.</text>
</comment>
<evidence type="ECO:0000313" key="10">
    <source>
        <dbReference type="EMBL" id="CAD7279439.1"/>
    </source>
</evidence>
<evidence type="ECO:0000313" key="11">
    <source>
        <dbReference type="Proteomes" id="UP000678499"/>
    </source>
</evidence>
<dbReference type="PROSITE" id="PS01263">
    <property type="entry name" value="UPF0021"/>
    <property type="match status" value="1"/>
</dbReference>